<gene>
    <name evidence="3" type="ORF">BMR1_02g01140</name>
</gene>
<dbReference type="SMART" id="SM00268">
    <property type="entry name" value="ACTIN"/>
    <property type="match status" value="1"/>
</dbReference>
<keyword evidence="4" id="KW-1185">Reference proteome</keyword>
<dbReference type="InterPro" id="IPR004000">
    <property type="entry name" value="Actin"/>
</dbReference>
<dbReference type="Proteomes" id="UP000002899">
    <property type="component" value="Chromosome II"/>
</dbReference>
<dbReference type="RefSeq" id="XP_012648000.1">
    <property type="nucleotide sequence ID" value="XM_012792546.1"/>
</dbReference>
<comment type="similarity">
    <text evidence="2">Belongs to the actin family.</text>
</comment>
<accession>I7IG59</accession>
<dbReference type="VEuPathDB" id="PiroplasmaDB:BMR1_02g01140"/>
<comment type="catalytic activity">
    <reaction evidence="1">
        <text>ATP + H2O = ADP + phosphate + H(+)</text>
        <dbReference type="Rhea" id="RHEA:13065"/>
        <dbReference type="ChEBI" id="CHEBI:15377"/>
        <dbReference type="ChEBI" id="CHEBI:15378"/>
        <dbReference type="ChEBI" id="CHEBI:30616"/>
        <dbReference type="ChEBI" id="CHEBI:43474"/>
        <dbReference type="ChEBI" id="CHEBI:456216"/>
    </reaction>
</comment>
<dbReference type="OMA" id="MKEESCY"/>
<reference evidence="3 4" key="2">
    <citation type="journal article" date="2013" name="PLoS ONE">
        <title>Whole genome mapping and re-organization of the nuclear and mitochondrial genomes of Babesia microti isolates.</title>
        <authorList>
            <person name="Cornillot E."/>
            <person name="Dassouli A."/>
            <person name="Garg A."/>
            <person name="Pachikara N."/>
            <person name="Randazzo S."/>
            <person name="Depoix D."/>
            <person name="Carcy B."/>
            <person name="Delbecq S."/>
            <person name="Frutos R."/>
            <person name="Silva J.C."/>
            <person name="Sutton R."/>
            <person name="Krause P.J."/>
            <person name="Mamoun C.B."/>
        </authorList>
    </citation>
    <scope>NUCLEOTIDE SEQUENCE [LARGE SCALE GENOMIC DNA]</scope>
    <source>
        <strain evidence="3 4">RI</strain>
    </source>
</reference>
<reference evidence="3 4" key="3">
    <citation type="journal article" date="2016" name="Sci. Rep.">
        <title>Genome-wide diversity and gene expression profiling of Babesia microti isolates identify polymorphic genes that mediate host-pathogen interactions.</title>
        <authorList>
            <person name="Silva J.C."/>
            <person name="Cornillot E."/>
            <person name="McCracken C."/>
            <person name="Usmani-Brown S."/>
            <person name="Dwivedi A."/>
            <person name="Ifeonu O.O."/>
            <person name="Crabtree J."/>
            <person name="Gotia H.T."/>
            <person name="Virji A.Z."/>
            <person name="Reynes C."/>
            <person name="Colinge J."/>
            <person name="Kumar V."/>
            <person name="Lawres L."/>
            <person name="Pazzi J.E."/>
            <person name="Pablo J.V."/>
            <person name="Hung C."/>
            <person name="Brancato J."/>
            <person name="Kumari P."/>
            <person name="Orvis J."/>
            <person name="Tretina K."/>
            <person name="Chibucos M."/>
            <person name="Ott S."/>
            <person name="Sadzewicz L."/>
            <person name="Sengamalay N."/>
            <person name="Shetty A.C."/>
            <person name="Su Q."/>
            <person name="Tallon L."/>
            <person name="Fraser C.M."/>
            <person name="Frutos R."/>
            <person name="Molina D.M."/>
            <person name="Krause P.J."/>
            <person name="Ben Mamoun C."/>
        </authorList>
    </citation>
    <scope>NUCLEOTIDE SEQUENCE [LARGE SCALE GENOMIC DNA]</scope>
    <source>
        <strain evidence="3 4">RI</strain>
    </source>
</reference>
<dbReference type="PANTHER" id="PTHR11937">
    <property type="entry name" value="ACTIN"/>
    <property type="match status" value="1"/>
</dbReference>
<proteinExistence type="inferred from homology"/>
<dbReference type="Pfam" id="PF00022">
    <property type="entry name" value="Actin"/>
    <property type="match status" value="1"/>
</dbReference>
<dbReference type="OrthoDB" id="6220758at2759"/>
<organism evidence="3 4">
    <name type="scientific">Babesia microti (strain RI)</name>
    <dbReference type="NCBI Taxonomy" id="1133968"/>
    <lineage>
        <taxon>Eukaryota</taxon>
        <taxon>Sar</taxon>
        <taxon>Alveolata</taxon>
        <taxon>Apicomplexa</taxon>
        <taxon>Aconoidasida</taxon>
        <taxon>Piroplasmida</taxon>
        <taxon>Babesiidae</taxon>
        <taxon>Babesia</taxon>
    </lineage>
</organism>
<sequence>MEYDYKLPKVVIDNGSGFIKAGIVGKNRNPIILPNCIGQQRKRGFVYVADNCYTCSEYFCLRPQQSGIVVDPLRQLLIWEKVIGKNSNSLSISPEKIGLIVTGPLLTPQASLRALSEIIFEDLCIPIAAFIPAQTASQWSQYSKVLKTECFCPGYKSFDLNHGYTLLVDIGFSSIHSIPYKDGIPILKGALRSNIGGSHLNAYLKNVMSLRSLDLNFNELLVQHIREESCYVSPNIDEECKLSSKLKSRRLAYEYIIPEYVKNKTQMSNFFQTYRSNPKSLLEHDLNYLSQPPVAETGVHGVDDMLIDSNTASYITQDDVKNGKTDVNVNHFFHPSQFVDTTTQRIRLYTECFTVPEALFSPDIIGLNECGIVDLICKSLSKCPFEAQPLLAENIFICGGNAKIKGLKLRLYNELKSSLPDHWKLCIRQSVDPQLSAFYGSCVWALDPGGFASHAITRAGFLENGLSIC</sequence>
<dbReference type="KEGG" id="bmic:BMR1_02g01140"/>
<evidence type="ECO:0000256" key="2">
    <source>
        <dbReference type="RuleBase" id="RU000487"/>
    </source>
</evidence>
<evidence type="ECO:0000256" key="1">
    <source>
        <dbReference type="ARBA" id="ARBA00049360"/>
    </source>
</evidence>
<dbReference type="EMBL" id="FO082872">
    <property type="protein sequence ID" value="CCF73391.1"/>
    <property type="molecule type" value="Genomic_DNA"/>
</dbReference>
<dbReference type="Gene3D" id="3.90.640.10">
    <property type="entry name" value="Actin, Chain A, domain 4"/>
    <property type="match status" value="2"/>
</dbReference>
<dbReference type="Gene3D" id="3.30.420.40">
    <property type="match status" value="4"/>
</dbReference>
<evidence type="ECO:0000313" key="4">
    <source>
        <dbReference type="Proteomes" id="UP000002899"/>
    </source>
</evidence>
<dbReference type="InterPro" id="IPR043129">
    <property type="entry name" value="ATPase_NBD"/>
</dbReference>
<dbReference type="SUPFAM" id="SSF53067">
    <property type="entry name" value="Actin-like ATPase domain"/>
    <property type="match status" value="2"/>
</dbReference>
<dbReference type="AlphaFoldDB" id="I7IG59"/>
<dbReference type="GeneID" id="24424015"/>
<reference evidence="3 4" key="1">
    <citation type="journal article" date="2012" name="Nucleic Acids Res.">
        <title>Sequencing of the smallest Apicomplexan genome from the human pathogen Babesia microti.</title>
        <authorList>
            <person name="Cornillot E."/>
            <person name="Hadj-Kaddour K."/>
            <person name="Dassouli A."/>
            <person name="Noel B."/>
            <person name="Ranwez V."/>
            <person name="Vacherie B."/>
            <person name="Augagneur Y."/>
            <person name="Bres V."/>
            <person name="Duclos A."/>
            <person name="Randazzo S."/>
            <person name="Carcy B."/>
            <person name="Debierre-Grockiego F."/>
            <person name="Delbecq S."/>
            <person name="Moubri-Menage K."/>
            <person name="Shams-Eldin H."/>
            <person name="Usmani-Brown S."/>
            <person name="Bringaud F."/>
            <person name="Wincker P."/>
            <person name="Vivares C.P."/>
            <person name="Schwarz R.T."/>
            <person name="Schetters T.P."/>
            <person name="Krause P.J."/>
            <person name="Gorenflot A."/>
            <person name="Berry V."/>
            <person name="Barbe V."/>
            <person name="Ben Mamoun C."/>
        </authorList>
    </citation>
    <scope>NUCLEOTIDE SEQUENCE [LARGE SCALE GENOMIC DNA]</scope>
    <source>
        <strain evidence="3 4">RI</strain>
    </source>
</reference>
<protein>
    <submittedName>
        <fullName evidence="3">Actin-related protein 6, Plant like. ALP2</fullName>
    </submittedName>
</protein>
<evidence type="ECO:0000313" key="3">
    <source>
        <dbReference type="EMBL" id="CCF73391.1"/>
    </source>
</evidence>
<name>I7IG59_BABMR</name>